<dbReference type="Pfam" id="PF13921">
    <property type="entry name" value="Myb_DNA-bind_6"/>
    <property type="match status" value="1"/>
</dbReference>
<evidence type="ECO:0000256" key="3">
    <source>
        <dbReference type="ARBA" id="ARBA00023125"/>
    </source>
</evidence>
<dbReference type="Gene3D" id="1.10.10.60">
    <property type="entry name" value="Homeodomain-like"/>
    <property type="match status" value="4"/>
</dbReference>
<protein>
    <submittedName>
        <fullName evidence="10">snRNA-activating protein complex subunit 4</fullName>
    </submittedName>
</protein>
<evidence type="ECO:0000259" key="7">
    <source>
        <dbReference type="PROSITE" id="PS50090"/>
    </source>
</evidence>
<dbReference type="RefSeq" id="XP_052752822.1">
    <property type="nucleotide sequence ID" value="XM_052896862.1"/>
</dbReference>
<keyword evidence="3" id="KW-0238">DNA-binding</keyword>
<keyword evidence="2" id="KW-0805">Transcription regulation</keyword>
<dbReference type="InterPro" id="IPR017930">
    <property type="entry name" value="Myb_dom"/>
</dbReference>
<dbReference type="InterPro" id="IPR009057">
    <property type="entry name" value="Homeodomain-like_sf"/>
</dbReference>
<feature type="domain" description="HTH myb-type" evidence="8">
    <location>
        <begin position="249"/>
        <end position="305"/>
    </location>
</feature>
<dbReference type="PROSITE" id="PS51294">
    <property type="entry name" value="HTH_MYB"/>
    <property type="match status" value="2"/>
</dbReference>
<dbReference type="CDD" id="cd00167">
    <property type="entry name" value="SANT"/>
    <property type="match status" value="3"/>
</dbReference>
<dbReference type="Pfam" id="PF00249">
    <property type="entry name" value="Myb_DNA-binding"/>
    <property type="match status" value="2"/>
</dbReference>
<dbReference type="Proteomes" id="UP001652740">
    <property type="component" value="Unplaced"/>
</dbReference>
<comment type="subcellular location">
    <subcellularLocation>
        <location evidence="1">Nucleus</location>
    </subcellularLocation>
</comment>
<dbReference type="SUPFAM" id="SSF46689">
    <property type="entry name" value="Homeodomain-like"/>
    <property type="match status" value="3"/>
</dbReference>
<organism evidence="9 10">
    <name type="scientific">Galleria mellonella</name>
    <name type="common">Greater wax moth</name>
    <dbReference type="NCBI Taxonomy" id="7137"/>
    <lineage>
        <taxon>Eukaryota</taxon>
        <taxon>Metazoa</taxon>
        <taxon>Ecdysozoa</taxon>
        <taxon>Arthropoda</taxon>
        <taxon>Hexapoda</taxon>
        <taxon>Insecta</taxon>
        <taxon>Pterygota</taxon>
        <taxon>Neoptera</taxon>
        <taxon>Endopterygota</taxon>
        <taxon>Lepidoptera</taxon>
        <taxon>Glossata</taxon>
        <taxon>Ditrysia</taxon>
        <taxon>Pyraloidea</taxon>
        <taxon>Pyralidae</taxon>
        <taxon>Galleriinae</taxon>
        <taxon>Galleria</taxon>
    </lineage>
</organism>
<evidence type="ECO:0000256" key="1">
    <source>
        <dbReference type="ARBA" id="ARBA00004123"/>
    </source>
</evidence>
<keyword evidence="5" id="KW-0539">Nucleus</keyword>
<dbReference type="PANTHER" id="PTHR46621:SF1">
    <property type="entry name" value="SNRNA-ACTIVATING PROTEIN COMPLEX SUBUNIT 4"/>
    <property type="match status" value="1"/>
</dbReference>
<keyword evidence="9" id="KW-1185">Reference proteome</keyword>
<keyword evidence="4" id="KW-0804">Transcription</keyword>
<evidence type="ECO:0000256" key="2">
    <source>
        <dbReference type="ARBA" id="ARBA00023015"/>
    </source>
</evidence>
<dbReference type="PROSITE" id="PS50090">
    <property type="entry name" value="MYB_LIKE"/>
    <property type="match status" value="2"/>
</dbReference>
<dbReference type="GeneID" id="113514530"/>
<feature type="domain" description="HTH myb-type" evidence="8">
    <location>
        <begin position="359"/>
        <end position="409"/>
    </location>
</feature>
<dbReference type="InterPro" id="IPR051575">
    <property type="entry name" value="Myb-like_DNA-bd"/>
</dbReference>
<reference evidence="10" key="1">
    <citation type="submission" date="2025-08" db="UniProtKB">
        <authorList>
            <consortium name="RefSeq"/>
        </authorList>
    </citation>
    <scope>IDENTIFICATION</scope>
    <source>
        <tissue evidence="10">Whole larvae</tissue>
    </source>
</reference>
<evidence type="ECO:0000256" key="5">
    <source>
        <dbReference type="ARBA" id="ARBA00023242"/>
    </source>
</evidence>
<gene>
    <name evidence="10" type="primary">LOC113514530</name>
</gene>
<feature type="coiled-coil region" evidence="6">
    <location>
        <begin position="656"/>
        <end position="683"/>
    </location>
</feature>
<evidence type="ECO:0000259" key="8">
    <source>
        <dbReference type="PROSITE" id="PS51294"/>
    </source>
</evidence>
<sequence length="762" mass="88473">MDIDSDEETEIQLKELKQLTAVLEADDVPVSNDTTSQCSNTLSSFPISSLKGQKYSKIEMALALNKYTDEKLQRLERMLHARLQECKLELLEIDTNAGKQERVESFHYINCGRPYFKDKDNYPAPSNEDTILMQEAEMFDFYSVVSVPGWTVKDKSEFLGIILKMSQTIRTFELNSQIAQVRREIKFKKIQSDKTLQSLNAKLNVVNKLPLKDIALPIDQEYDWETIANKLNHRHTAQEYRSLWKLFLHPSINKNSWTKTEHTNLQTIAYDHSLQDWDKIAQELKSNRTGYQCFVYFRTNMNNNFTGQKWTKEEEEYLKRLIEYYKEDEYIPWGKVAAAMENRTKIQVYNKYFRLIEQRKGRFLPEEDTVILTCVDNFGPNFKRIKKYLPSRSVIQLRNRYHLLNKKSISIVWTVAEDKKLIQLMANQDSSINYSSISSHFPGKDRGNLRARYITLKKWMRQNPNTDIALAPRRGARRLTHGRVSQNLNKAIEKLKNRIQIEVNTKKSNRITEESSEQEIEDAIIAALATESINEEESNSTTDDVVVQGESEGSVKNLNVTNLHYLLMLLKANLNKNKFTNSIYFDKYSALVDKREEVNEIKIKSYSKKNKIKTITIGDPPDIWGNTTFHNVESVLPPHYATIIGCRILISNFTKKIQCKNNVKELARKNAELNKQMNILMERFNILFLWPLLISNEIPSPKLYSDKLLLLRKSNIKAPLPAVPGITIPSIQNLTINNEVIDLKQAEGKEEVTLEVNFQMLD</sequence>
<proteinExistence type="predicted"/>
<keyword evidence="6" id="KW-0175">Coiled coil</keyword>
<dbReference type="SMART" id="SM00717">
    <property type="entry name" value="SANT"/>
    <property type="match status" value="4"/>
</dbReference>
<evidence type="ECO:0000256" key="6">
    <source>
        <dbReference type="SAM" id="Coils"/>
    </source>
</evidence>
<evidence type="ECO:0000256" key="4">
    <source>
        <dbReference type="ARBA" id="ARBA00023163"/>
    </source>
</evidence>
<evidence type="ECO:0000313" key="9">
    <source>
        <dbReference type="Proteomes" id="UP001652740"/>
    </source>
</evidence>
<feature type="domain" description="Myb-like" evidence="7">
    <location>
        <begin position="249"/>
        <end position="301"/>
    </location>
</feature>
<dbReference type="PANTHER" id="PTHR46621">
    <property type="entry name" value="SNRNA-ACTIVATING PROTEIN COMPLEX SUBUNIT 4"/>
    <property type="match status" value="1"/>
</dbReference>
<feature type="domain" description="Myb-like" evidence="7">
    <location>
        <begin position="302"/>
        <end position="356"/>
    </location>
</feature>
<name>A0ABM3MN50_GALME</name>
<accession>A0ABM3MN50</accession>
<evidence type="ECO:0000313" key="10">
    <source>
        <dbReference type="RefSeq" id="XP_052752822.1"/>
    </source>
</evidence>
<dbReference type="InterPro" id="IPR001005">
    <property type="entry name" value="SANT/Myb"/>
</dbReference>